<organism evidence="2 3">
    <name type="scientific">Fusarium coffeatum</name>
    <dbReference type="NCBI Taxonomy" id="231269"/>
    <lineage>
        <taxon>Eukaryota</taxon>
        <taxon>Fungi</taxon>
        <taxon>Dikarya</taxon>
        <taxon>Ascomycota</taxon>
        <taxon>Pezizomycotina</taxon>
        <taxon>Sordariomycetes</taxon>
        <taxon>Hypocreomycetidae</taxon>
        <taxon>Hypocreales</taxon>
        <taxon>Nectriaceae</taxon>
        <taxon>Fusarium</taxon>
        <taxon>Fusarium incarnatum-equiseti species complex</taxon>
    </lineage>
</organism>
<gene>
    <name evidence="2" type="ORF">FIESC28_01366</name>
</gene>
<evidence type="ECO:0000256" key="1">
    <source>
        <dbReference type="SAM" id="MobiDB-lite"/>
    </source>
</evidence>
<dbReference type="Proteomes" id="UP000253153">
    <property type="component" value="Unassembled WGS sequence"/>
</dbReference>
<dbReference type="EMBL" id="QKXC01000032">
    <property type="protein sequence ID" value="RBR25873.1"/>
    <property type="molecule type" value="Genomic_DNA"/>
</dbReference>
<comment type="caution">
    <text evidence="2">The sequence shown here is derived from an EMBL/GenBank/DDBJ whole genome shotgun (WGS) entry which is preliminary data.</text>
</comment>
<feature type="region of interest" description="Disordered" evidence="1">
    <location>
        <begin position="1"/>
        <end position="24"/>
    </location>
</feature>
<evidence type="ECO:0000313" key="2">
    <source>
        <dbReference type="EMBL" id="RBR25873.1"/>
    </source>
</evidence>
<name>A0A366S961_9HYPO</name>
<protein>
    <submittedName>
        <fullName evidence="2">Uncharacterized protein</fullName>
    </submittedName>
</protein>
<dbReference type="OrthoDB" id="5056573at2759"/>
<dbReference type="GeneID" id="41990813"/>
<reference evidence="2 3" key="1">
    <citation type="submission" date="2018-06" db="EMBL/GenBank/DDBJ databases">
        <title>Fusarium incarnatum-equiseti species complex species 28.</title>
        <authorList>
            <person name="Gardiner D.M."/>
        </authorList>
    </citation>
    <scope>NUCLEOTIDE SEQUENCE [LARGE SCALE GENOMIC DNA]</scope>
    <source>
        <strain evidence="2 3">FIESC_28</strain>
    </source>
</reference>
<dbReference type="AlphaFoldDB" id="A0A366S961"/>
<keyword evidence="3" id="KW-1185">Reference proteome</keyword>
<proteinExistence type="predicted"/>
<accession>A0A366S961</accession>
<dbReference type="RefSeq" id="XP_031020464.1">
    <property type="nucleotide sequence ID" value="XM_031155517.1"/>
</dbReference>
<evidence type="ECO:0000313" key="3">
    <source>
        <dbReference type="Proteomes" id="UP000253153"/>
    </source>
</evidence>
<sequence>MDTKGNSRLRGHRDQSPLSLDPLKVRPKGNCCYHMKNWCHEMYDDLKDMGKNLKNAFRPDEAEEAQQKRERDIREFLNLDKRNPRDHTFRVLHPEPQMVVG</sequence>